<name>A0A5P2BVS0_STRVZ</name>
<gene>
    <name evidence="4" type="ORF">DEJ48_15375</name>
</gene>
<dbReference type="OrthoDB" id="9816340at2"/>
<dbReference type="InterPro" id="IPR007527">
    <property type="entry name" value="Znf_SWIM"/>
</dbReference>
<feature type="compositionally biased region" description="Low complexity" evidence="2">
    <location>
        <begin position="124"/>
        <end position="137"/>
    </location>
</feature>
<keyword evidence="1" id="KW-0863">Zinc-finger</keyword>
<evidence type="ECO:0000313" key="5">
    <source>
        <dbReference type="Proteomes" id="UP000322927"/>
    </source>
</evidence>
<proteinExistence type="predicted"/>
<feature type="region of interest" description="Disordered" evidence="2">
    <location>
        <begin position="121"/>
        <end position="143"/>
    </location>
</feature>
<dbReference type="RefSeq" id="WP_150216664.1">
    <property type="nucleotide sequence ID" value="NZ_CP029192.1"/>
</dbReference>
<keyword evidence="1" id="KW-0479">Metal-binding</keyword>
<dbReference type="Proteomes" id="UP000322927">
    <property type="component" value="Chromosome"/>
</dbReference>
<sequence>MTQQGVRWTADQVLALAPDAPSRKAGSKLGAAGPWSEAGSTGEGAVWGLCKGSGSKPYQTIVDIADVAGPAYKCSCPSRKFPCKHALGLLLVWAGTDGTVPDGGEPPAWAEEWLAARRKRADAKQGSAAAPAASADPEAARKRAEKRAERITAGATELEQRLSDLLRGGTASAEQMGYGLWEETAARMVDAQAPGLAARVRELGAIPSSGPGWPVRFLEECALLHLLDQGWLHRDRLPDGLAATVRSRVGLPAQAEGPPVRDRWVVLAQYDTADSRLTTRRIWLYGTESGRTALLLSYRAAGRAPALALPVGLALDAEVTGYTGTGQLRVELGEQFTAPAPTAQRPPGVRPEEAAARYGEALGDDPWLESWPVTLAEVIPTRAQDPRDARDARGTRDARETRDTGSWQLVDPATDSALPLAPSATSRPGLWRLIALSGGAPLTVFGECGHRGFTPLAAWPKDSGETVSLC</sequence>
<feature type="region of interest" description="Disordered" evidence="2">
    <location>
        <begin position="380"/>
        <end position="407"/>
    </location>
</feature>
<organism evidence="4 5">
    <name type="scientific">Streptomyces venezuelae</name>
    <dbReference type="NCBI Taxonomy" id="54571"/>
    <lineage>
        <taxon>Bacteria</taxon>
        <taxon>Bacillati</taxon>
        <taxon>Actinomycetota</taxon>
        <taxon>Actinomycetes</taxon>
        <taxon>Kitasatosporales</taxon>
        <taxon>Streptomycetaceae</taxon>
        <taxon>Streptomyces</taxon>
    </lineage>
</organism>
<dbReference type="GO" id="GO:0008270">
    <property type="term" value="F:zinc ion binding"/>
    <property type="evidence" value="ECO:0007669"/>
    <property type="project" value="UniProtKB-KW"/>
</dbReference>
<dbReference type="EMBL" id="CP029192">
    <property type="protein sequence ID" value="QES34592.1"/>
    <property type="molecule type" value="Genomic_DNA"/>
</dbReference>
<feature type="domain" description="SWIM-type" evidence="3">
    <location>
        <begin position="58"/>
        <end position="94"/>
    </location>
</feature>
<evidence type="ECO:0000313" key="4">
    <source>
        <dbReference type="EMBL" id="QES34592.1"/>
    </source>
</evidence>
<accession>A0A5P2BVS0</accession>
<reference evidence="4 5" key="1">
    <citation type="submission" date="2018-05" db="EMBL/GenBank/DDBJ databases">
        <title>Streptomyces venezuelae.</title>
        <authorList>
            <person name="Kim W."/>
            <person name="Lee N."/>
            <person name="Cho B.-K."/>
        </authorList>
    </citation>
    <scope>NUCLEOTIDE SEQUENCE [LARGE SCALE GENOMIC DNA]</scope>
    <source>
        <strain evidence="4 5">ATCC 14584</strain>
    </source>
</reference>
<evidence type="ECO:0000256" key="1">
    <source>
        <dbReference type="PROSITE-ProRule" id="PRU00325"/>
    </source>
</evidence>
<dbReference type="Pfam" id="PF04434">
    <property type="entry name" value="SWIM"/>
    <property type="match status" value="1"/>
</dbReference>
<evidence type="ECO:0000259" key="3">
    <source>
        <dbReference type="PROSITE" id="PS50966"/>
    </source>
</evidence>
<keyword evidence="1" id="KW-0862">Zinc</keyword>
<dbReference type="AlphaFoldDB" id="A0A5P2BVS0"/>
<protein>
    <recommendedName>
        <fullName evidence="3">SWIM-type domain-containing protein</fullName>
    </recommendedName>
</protein>
<feature type="compositionally biased region" description="Basic and acidic residues" evidence="2">
    <location>
        <begin position="384"/>
        <end position="403"/>
    </location>
</feature>
<evidence type="ECO:0000256" key="2">
    <source>
        <dbReference type="SAM" id="MobiDB-lite"/>
    </source>
</evidence>
<dbReference type="PROSITE" id="PS50966">
    <property type="entry name" value="ZF_SWIM"/>
    <property type="match status" value="1"/>
</dbReference>